<reference evidence="2" key="2">
    <citation type="submission" date="2015-06" db="UniProtKB">
        <authorList>
            <consortium name="EnsemblPlants"/>
        </authorList>
    </citation>
    <scope>IDENTIFICATION</scope>
    <source>
        <strain evidence="2">DM1-3 516 R44</strain>
    </source>
</reference>
<evidence type="ECO:0000256" key="1">
    <source>
        <dbReference type="SAM" id="MobiDB-lite"/>
    </source>
</evidence>
<dbReference type="Proteomes" id="UP000011115">
    <property type="component" value="Unassembled WGS sequence"/>
</dbReference>
<dbReference type="HOGENOM" id="CLU_029307_9_0_1"/>
<dbReference type="EnsemblPlants" id="PGSC0003DMT400091970">
    <property type="protein sequence ID" value="PGSC0003DMT400091970"/>
    <property type="gene ID" value="PGSC0003DMG400041541"/>
</dbReference>
<name>M1DNT4_SOLTU</name>
<proteinExistence type="predicted"/>
<accession>M1DNT4</accession>
<dbReference type="AlphaFoldDB" id="M1DNT4"/>
<dbReference type="Gramene" id="PGSC0003DMT400091970">
    <property type="protein sequence ID" value="PGSC0003DMT400091970"/>
    <property type="gene ID" value="PGSC0003DMG400041541"/>
</dbReference>
<reference evidence="3" key="1">
    <citation type="journal article" date="2011" name="Nature">
        <title>Genome sequence and analysis of the tuber crop potato.</title>
        <authorList>
            <consortium name="The Potato Genome Sequencing Consortium"/>
        </authorList>
    </citation>
    <scope>NUCLEOTIDE SEQUENCE [LARGE SCALE GENOMIC DNA]</scope>
    <source>
        <strain evidence="3">cv. DM1-3 516 R44</strain>
    </source>
</reference>
<sequence length="106" mass="12186">MTALMTQMDELKRNMVKIEAQCKRKDKYIPPHNRRNNDNKEIKRNEEMLSTILLKVTEQGKELEGLKEDVKGMKKLFGLIPKLSNCSRTDGSCMASTPSIEKQEMA</sequence>
<dbReference type="PaxDb" id="4113-PGSC0003DMT400091970"/>
<keyword evidence="3" id="KW-1185">Reference proteome</keyword>
<dbReference type="InParanoid" id="M1DNT4"/>
<protein>
    <submittedName>
        <fullName evidence="2">Uncharacterized protein</fullName>
    </submittedName>
</protein>
<evidence type="ECO:0000313" key="2">
    <source>
        <dbReference type="EnsemblPlants" id="PGSC0003DMT400091970"/>
    </source>
</evidence>
<evidence type="ECO:0000313" key="3">
    <source>
        <dbReference type="Proteomes" id="UP000011115"/>
    </source>
</evidence>
<feature type="region of interest" description="Disordered" evidence="1">
    <location>
        <begin position="24"/>
        <end position="43"/>
    </location>
</feature>
<organism evidence="2 3">
    <name type="scientific">Solanum tuberosum</name>
    <name type="common">Potato</name>
    <dbReference type="NCBI Taxonomy" id="4113"/>
    <lineage>
        <taxon>Eukaryota</taxon>
        <taxon>Viridiplantae</taxon>
        <taxon>Streptophyta</taxon>
        <taxon>Embryophyta</taxon>
        <taxon>Tracheophyta</taxon>
        <taxon>Spermatophyta</taxon>
        <taxon>Magnoliopsida</taxon>
        <taxon>eudicotyledons</taxon>
        <taxon>Gunneridae</taxon>
        <taxon>Pentapetalae</taxon>
        <taxon>asterids</taxon>
        <taxon>lamiids</taxon>
        <taxon>Solanales</taxon>
        <taxon>Solanaceae</taxon>
        <taxon>Solanoideae</taxon>
        <taxon>Solaneae</taxon>
        <taxon>Solanum</taxon>
    </lineage>
</organism>